<comment type="caution">
    <text evidence="8">The sequence shown here is derived from an EMBL/GenBank/DDBJ whole genome shotgun (WGS) entry which is preliminary data.</text>
</comment>
<evidence type="ECO:0000259" key="7">
    <source>
        <dbReference type="Pfam" id="PF04082"/>
    </source>
</evidence>
<dbReference type="GO" id="GO:0006351">
    <property type="term" value="P:DNA-templated transcription"/>
    <property type="evidence" value="ECO:0007669"/>
    <property type="project" value="InterPro"/>
</dbReference>
<dbReference type="OrthoDB" id="2563500at2759"/>
<evidence type="ECO:0000256" key="2">
    <source>
        <dbReference type="ARBA" id="ARBA00022723"/>
    </source>
</evidence>
<name>A0A1V6ST23_9EURO</name>
<keyword evidence="4" id="KW-0804">Transcription</keyword>
<reference evidence="9" key="1">
    <citation type="journal article" date="2017" name="Nat. Microbiol.">
        <title>Global analysis of biosynthetic gene clusters reveals vast potential of secondary metabolite production in Penicillium species.</title>
        <authorList>
            <person name="Nielsen J.C."/>
            <person name="Grijseels S."/>
            <person name="Prigent S."/>
            <person name="Ji B."/>
            <person name="Dainat J."/>
            <person name="Nielsen K.F."/>
            <person name="Frisvad J.C."/>
            <person name="Workman M."/>
            <person name="Nielsen J."/>
        </authorList>
    </citation>
    <scope>NUCLEOTIDE SEQUENCE [LARGE SCALE GENOMIC DNA]</scope>
    <source>
        <strain evidence="9">IBT 24891</strain>
    </source>
</reference>
<dbReference type="AlphaFoldDB" id="A0A1V6ST23"/>
<gene>
    <name evidence="8" type="ORF">PENSTE_c023G06446</name>
</gene>
<evidence type="ECO:0000313" key="8">
    <source>
        <dbReference type="EMBL" id="OQE16733.1"/>
    </source>
</evidence>
<feature type="compositionally biased region" description="Polar residues" evidence="6">
    <location>
        <begin position="523"/>
        <end position="536"/>
    </location>
</feature>
<dbReference type="Proteomes" id="UP000191285">
    <property type="component" value="Unassembled WGS sequence"/>
</dbReference>
<evidence type="ECO:0000256" key="3">
    <source>
        <dbReference type="ARBA" id="ARBA00023015"/>
    </source>
</evidence>
<dbReference type="PANTHER" id="PTHR47338:SF7">
    <property type="entry name" value="ZN(II)2CYS6 TRANSCRIPTION FACTOR (EUROFUNG)"/>
    <property type="match status" value="1"/>
</dbReference>
<feature type="region of interest" description="Disordered" evidence="6">
    <location>
        <begin position="27"/>
        <end position="49"/>
    </location>
</feature>
<feature type="domain" description="Xylanolytic transcriptional activator regulatory" evidence="7">
    <location>
        <begin position="85"/>
        <end position="254"/>
    </location>
</feature>
<dbReference type="GO" id="GO:0008270">
    <property type="term" value="F:zinc ion binding"/>
    <property type="evidence" value="ECO:0007669"/>
    <property type="project" value="InterPro"/>
</dbReference>
<keyword evidence="3" id="KW-0805">Transcription regulation</keyword>
<dbReference type="InterPro" id="IPR050815">
    <property type="entry name" value="TF_fung"/>
</dbReference>
<evidence type="ECO:0000313" key="9">
    <source>
        <dbReference type="Proteomes" id="UP000191285"/>
    </source>
</evidence>
<proteinExistence type="predicted"/>
<keyword evidence="2" id="KW-0479">Metal-binding</keyword>
<dbReference type="GO" id="GO:0000981">
    <property type="term" value="F:DNA-binding transcription factor activity, RNA polymerase II-specific"/>
    <property type="evidence" value="ECO:0007669"/>
    <property type="project" value="InterPro"/>
</dbReference>
<evidence type="ECO:0000256" key="6">
    <source>
        <dbReference type="SAM" id="MobiDB-lite"/>
    </source>
</evidence>
<dbReference type="InterPro" id="IPR007219">
    <property type="entry name" value="XnlR_reg_dom"/>
</dbReference>
<feature type="region of interest" description="Disordered" evidence="6">
    <location>
        <begin position="493"/>
        <end position="576"/>
    </location>
</feature>
<dbReference type="GO" id="GO:0005634">
    <property type="term" value="C:nucleus"/>
    <property type="evidence" value="ECO:0007669"/>
    <property type="project" value="UniProtKB-SubCell"/>
</dbReference>
<organism evidence="8 9">
    <name type="scientific">Penicillium steckii</name>
    <dbReference type="NCBI Taxonomy" id="303698"/>
    <lineage>
        <taxon>Eukaryota</taxon>
        <taxon>Fungi</taxon>
        <taxon>Dikarya</taxon>
        <taxon>Ascomycota</taxon>
        <taxon>Pezizomycotina</taxon>
        <taxon>Eurotiomycetes</taxon>
        <taxon>Eurotiomycetidae</taxon>
        <taxon>Eurotiales</taxon>
        <taxon>Aspergillaceae</taxon>
        <taxon>Penicillium</taxon>
    </lineage>
</organism>
<protein>
    <recommendedName>
        <fullName evidence="7">Xylanolytic transcriptional activator regulatory domain-containing protein</fullName>
    </recommendedName>
</protein>
<accession>A0A1V6ST23</accession>
<evidence type="ECO:0000256" key="1">
    <source>
        <dbReference type="ARBA" id="ARBA00004123"/>
    </source>
</evidence>
<dbReference type="GO" id="GO:0003677">
    <property type="term" value="F:DNA binding"/>
    <property type="evidence" value="ECO:0007669"/>
    <property type="project" value="InterPro"/>
</dbReference>
<dbReference type="Pfam" id="PF04082">
    <property type="entry name" value="Fungal_trans"/>
    <property type="match status" value="1"/>
</dbReference>
<evidence type="ECO:0000256" key="4">
    <source>
        <dbReference type="ARBA" id="ARBA00023163"/>
    </source>
</evidence>
<dbReference type="STRING" id="303698.A0A1V6ST23"/>
<keyword evidence="9" id="KW-1185">Reference proteome</keyword>
<keyword evidence="5" id="KW-0539">Nucleus</keyword>
<dbReference type="CDD" id="cd12148">
    <property type="entry name" value="fungal_TF_MHR"/>
    <property type="match status" value="1"/>
</dbReference>
<dbReference type="PANTHER" id="PTHR47338">
    <property type="entry name" value="ZN(II)2CYS6 TRANSCRIPTION FACTOR (EUROFUNG)-RELATED"/>
    <property type="match status" value="1"/>
</dbReference>
<comment type="subcellular location">
    <subcellularLocation>
        <location evidence="1">Nucleus</location>
    </subcellularLocation>
</comment>
<sequence>MSCLYPNSGSRRQVISGAENLQTSAIATPASGNGSHRQESLADNPPCSELQTQGELVERTQDHRPNISEEQLLDLLTPVRVKRALQSFFDNIYPLPTFSFLHKASLLRWNQSGKADQCLILSIIAITSRLPDRETPEIKIGTRCSALAQNLILRDQGRPNIIKAQSLLLIIRYHMWSGNTSEALILMATLSRFAFALRLNYENPNLCSLARESRRRLMWAVYVLDTFLAGGIPEFTLCPSSVLHISLPNEEMRFELDTSYVNMPLYGRDDGSEEGDIGLLGYYIRVIYLRDKVLRRTKEVVLSPQQVEMIPTMAHDLISQLDNFELNLPQSVTFSEKNLHLRAYSKWLPRYIIMHLWFQQCYCDLYRCFFPNLRESFHEEKFYQLDPQLILDCQTKCLQHARHIATICSLVRGLDLENLILDIETAECVYQAGRVLLHGSQMTMEGINPPEPSTVELVNNCILFIEQLALMFPTAGPIAKDLSATLYHSRSISVSSHDDSNSPAVTPSRRRGLSASIGRQIISKHSSLNRSQLNDESMSEDMPFLQSRPAEADSSIPMTESGAFLPPETPSRDRHSQQIDIPNTTFGSRGAGNIPDIPMPQGIPDPRGQDLWDQTSAFEGAWDVAIFNPMYDQQAIWPALNFFPTPIDMDKS</sequence>
<dbReference type="EMBL" id="MLKD01000023">
    <property type="protein sequence ID" value="OQE16733.1"/>
    <property type="molecule type" value="Genomic_DNA"/>
</dbReference>
<evidence type="ECO:0000256" key="5">
    <source>
        <dbReference type="ARBA" id="ARBA00023242"/>
    </source>
</evidence>